<reference evidence="1 2" key="1">
    <citation type="journal article" date="2015" name="Nature">
        <title>rRNA introns, odd ribosomes, and small enigmatic genomes across a large radiation of phyla.</title>
        <authorList>
            <person name="Brown C.T."/>
            <person name="Hug L.A."/>
            <person name="Thomas B.C."/>
            <person name="Sharon I."/>
            <person name="Castelle C.J."/>
            <person name="Singh A."/>
            <person name="Wilkins M.J."/>
            <person name="Williams K.H."/>
            <person name="Banfield J.F."/>
        </authorList>
    </citation>
    <scope>NUCLEOTIDE SEQUENCE [LARGE SCALE GENOMIC DNA]</scope>
</reference>
<proteinExistence type="predicted"/>
<dbReference type="STRING" id="1618369.UV54_C0042G0009"/>
<evidence type="ECO:0000313" key="1">
    <source>
        <dbReference type="EMBL" id="KKS79108.1"/>
    </source>
</evidence>
<organism evidence="1 2">
    <name type="scientific">Candidatus Beckwithbacteria bacterium GW2011_GWA2_43_10</name>
    <dbReference type="NCBI Taxonomy" id="1618369"/>
    <lineage>
        <taxon>Bacteria</taxon>
        <taxon>Candidatus Beckwithiibacteriota</taxon>
    </lineage>
</organism>
<evidence type="ECO:0000313" key="2">
    <source>
        <dbReference type="Proteomes" id="UP000034213"/>
    </source>
</evidence>
<gene>
    <name evidence="1" type="ORF">UV54_C0042G0009</name>
</gene>
<dbReference type="Proteomes" id="UP000034213">
    <property type="component" value="Unassembled WGS sequence"/>
</dbReference>
<dbReference type="EMBL" id="LCEW01000042">
    <property type="protein sequence ID" value="KKS79108.1"/>
    <property type="molecule type" value="Genomic_DNA"/>
</dbReference>
<name>A0A0G1EX11_9BACT</name>
<accession>A0A0G1EX11</accession>
<comment type="caution">
    <text evidence="1">The sequence shown here is derived from an EMBL/GenBank/DDBJ whole genome shotgun (WGS) entry which is preliminary data.</text>
</comment>
<sequence length="85" mass="10650">MKLKNSYATKADFKKWFRQEIRADLDFRFKDAFRQFEHRWQQIIDPILKEIENHREKEIIMYHQYDRMQDLLFKIAKKVGVKTEE</sequence>
<protein>
    <submittedName>
        <fullName evidence="1">Uncharacterized protein</fullName>
    </submittedName>
</protein>
<dbReference type="AlphaFoldDB" id="A0A0G1EX11"/>